<dbReference type="InterPro" id="IPR017853">
    <property type="entry name" value="GH"/>
</dbReference>
<dbReference type="CDD" id="cd06563">
    <property type="entry name" value="GH20_chitobiase-like"/>
    <property type="match status" value="1"/>
</dbReference>
<keyword evidence="4" id="KW-0378">Hydrolase</keyword>
<dbReference type="SUPFAM" id="SSF55545">
    <property type="entry name" value="beta-N-acetylhexosaminidase-like domain"/>
    <property type="match status" value="1"/>
</dbReference>
<name>A0A381WEL5_9ZZZZ</name>
<reference evidence="6" key="1">
    <citation type="submission" date="2018-05" db="EMBL/GenBank/DDBJ databases">
        <authorList>
            <person name="Lanie J.A."/>
            <person name="Ng W.-L."/>
            <person name="Kazmierczak K.M."/>
            <person name="Andrzejewski T.M."/>
            <person name="Davidsen T.M."/>
            <person name="Wayne K.J."/>
            <person name="Tettelin H."/>
            <person name="Glass J.I."/>
            <person name="Rusch D."/>
            <person name="Podicherti R."/>
            <person name="Tsui H.-C.T."/>
            <person name="Winkler M.E."/>
        </authorList>
    </citation>
    <scope>NUCLEOTIDE SEQUENCE</scope>
</reference>
<accession>A0A381WEL5</accession>
<dbReference type="Pfam" id="PF00728">
    <property type="entry name" value="Glyco_hydro_20"/>
    <property type="match status" value="1"/>
</dbReference>
<dbReference type="GO" id="GO:0030203">
    <property type="term" value="P:glycosaminoglycan metabolic process"/>
    <property type="evidence" value="ECO:0007669"/>
    <property type="project" value="TreeGrafter"/>
</dbReference>
<feature type="domain" description="Glycoside hydrolase family 20 catalytic" evidence="5">
    <location>
        <begin position="247"/>
        <end position="602"/>
    </location>
</feature>
<evidence type="ECO:0000256" key="4">
    <source>
        <dbReference type="ARBA" id="ARBA00022801"/>
    </source>
</evidence>
<comment type="similarity">
    <text evidence="2">Belongs to the glycosyl hydrolase 20 family.</text>
</comment>
<comment type="catalytic activity">
    <reaction evidence="1">
        <text>Hydrolysis of terminal non-reducing N-acetyl-D-hexosamine residues in N-acetyl-beta-D-hexosaminides.</text>
        <dbReference type="EC" id="3.2.1.52"/>
    </reaction>
</comment>
<dbReference type="EC" id="3.2.1.52" evidence="3"/>
<dbReference type="EMBL" id="UINC01011568">
    <property type="protein sequence ID" value="SVA50966.1"/>
    <property type="molecule type" value="Genomic_DNA"/>
</dbReference>
<protein>
    <recommendedName>
        <fullName evidence="3">beta-N-acetylhexosaminidase</fullName>
        <ecNumber evidence="3">3.2.1.52</ecNumber>
    </recommendedName>
</protein>
<sequence>MTSLSITPKFNTKNLLEILIKNNSDQIFSSFKVCFSLVYSIKSVEGARILRQTGRYYELKTDDSNLPAHGSQLIILTLQVPRIGTYNMSCGPEGIFVIDENDKIIQSMKNKLTFEKEIAQTVYPTKHANTSMPIVPEPQVSKLKNDFINCNNGFYITDQNLLEIISVLERPFQNLKIDFNSKQGMKINYRKEKLGPEEYTIDILQDQIIITAFDHSGRLYALISLMHLIFYYHNKLPLGLIQDKPQFNWRGMHLDCARQFHSVTQIKRLLDYMALFKLNRFHWHLTDNEAWRLDVKSFPNLAKQTSFRGYYEIIPPVYGSGYHRSGGFYSSNDVKEIIEYAKKLNIEVMPEIDLPAHSWALLQVMPELHDRKSNNIFQDVGNYQNNTINPTLDDTWNFLENILKDVAETFSYSLIHIGVDERPKDAWKGSPALIDFMKKNKFQTYDEVQDYFVNRIINILKSFNKRTAAWNEAALPPHNDIGSGGGTGNIDKNCLIFAWEHTSVVEKVLKNGFETVMCPGQFCYFDMAYNNSTYEQGICWAATIEVSDVHAWQPLNNIDPKYHSLVAGIQGQLWSETLTQEHYIDSMVNPRLATLAEVAWSSNNRRNWNNFRSALFQSMQLTTKLGWNYHDF</sequence>
<dbReference type="AlphaFoldDB" id="A0A381WEL5"/>
<dbReference type="InterPro" id="IPR015883">
    <property type="entry name" value="Glyco_hydro_20_cat"/>
</dbReference>
<evidence type="ECO:0000256" key="2">
    <source>
        <dbReference type="ARBA" id="ARBA00006285"/>
    </source>
</evidence>
<evidence type="ECO:0000256" key="1">
    <source>
        <dbReference type="ARBA" id="ARBA00001231"/>
    </source>
</evidence>
<gene>
    <name evidence="6" type="ORF">METZ01_LOCUS103820</name>
</gene>
<organism evidence="6">
    <name type="scientific">marine metagenome</name>
    <dbReference type="NCBI Taxonomy" id="408172"/>
    <lineage>
        <taxon>unclassified sequences</taxon>
        <taxon>metagenomes</taxon>
        <taxon>ecological metagenomes</taxon>
    </lineage>
</organism>
<dbReference type="PANTHER" id="PTHR22600:SF57">
    <property type="entry name" value="BETA-N-ACETYLHEXOSAMINIDASE"/>
    <property type="match status" value="1"/>
</dbReference>
<dbReference type="PANTHER" id="PTHR22600">
    <property type="entry name" value="BETA-HEXOSAMINIDASE"/>
    <property type="match status" value="1"/>
</dbReference>
<evidence type="ECO:0000256" key="3">
    <source>
        <dbReference type="ARBA" id="ARBA00012663"/>
    </source>
</evidence>
<dbReference type="InterPro" id="IPR029018">
    <property type="entry name" value="Hex-like_dom2"/>
</dbReference>
<evidence type="ECO:0000313" key="6">
    <source>
        <dbReference type="EMBL" id="SVA50966.1"/>
    </source>
</evidence>
<evidence type="ECO:0000259" key="5">
    <source>
        <dbReference type="Pfam" id="PF00728"/>
    </source>
</evidence>
<dbReference type="InterPro" id="IPR025705">
    <property type="entry name" value="Beta_hexosaminidase_sua/sub"/>
</dbReference>
<dbReference type="GO" id="GO:0004563">
    <property type="term" value="F:beta-N-acetylhexosaminidase activity"/>
    <property type="evidence" value="ECO:0007669"/>
    <property type="project" value="UniProtKB-EC"/>
</dbReference>
<dbReference type="Gene3D" id="3.20.20.80">
    <property type="entry name" value="Glycosidases"/>
    <property type="match status" value="1"/>
</dbReference>
<dbReference type="SUPFAM" id="SSF51445">
    <property type="entry name" value="(Trans)glycosidases"/>
    <property type="match status" value="1"/>
</dbReference>
<dbReference type="GO" id="GO:0016020">
    <property type="term" value="C:membrane"/>
    <property type="evidence" value="ECO:0007669"/>
    <property type="project" value="TreeGrafter"/>
</dbReference>
<proteinExistence type="inferred from homology"/>
<dbReference type="Gene3D" id="3.30.379.10">
    <property type="entry name" value="Chitobiase/beta-hexosaminidase domain 2-like"/>
    <property type="match status" value="1"/>
</dbReference>
<dbReference type="PRINTS" id="PR00738">
    <property type="entry name" value="GLHYDRLASE20"/>
</dbReference>
<dbReference type="GO" id="GO:0005975">
    <property type="term" value="P:carbohydrate metabolic process"/>
    <property type="evidence" value="ECO:0007669"/>
    <property type="project" value="InterPro"/>
</dbReference>